<dbReference type="Pfam" id="PF17765">
    <property type="entry name" value="MLTR_LBD"/>
    <property type="match status" value="1"/>
</dbReference>
<reference evidence="2 3" key="1">
    <citation type="submission" date="2019-06" db="EMBL/GenBank/DDBJ databases">
        <title>Whole genome shotgun sequence of Glutamicibacter uratoxydans NBRC 15515.</title>
        <authorList>
            <person name="Hosoyama A."/>
            <person name="Uohara A."/>
            <person name="Ohji S."/>
            <person name="Ichikawa N."/>
        </authorList>
    </citation>
    <scope>NUCLEOTIDE SEQUENCE [LARGE SCALE GENOMIC DNA]</scope>
    <source>
        <strain evidence="2 3">NBRC 15515</strain>
    </source>
</reference>
<proteinExistence type="predicted"/>
<dbReference type="AlphaFoldDB" id="A0A4Y4DVQ5"/>
<evidence type="ECO:0000259" key="1">
    <source>
        <dbReference type="Pfam" id="PF17765"/>
    </source>
</evidence>
<dbReference type="EMBL" id="BJNY01000033">
    <property type="protein sequence ID" value="GED07924.1"/>
    <property type="molecule type" value="Genomic_DNA"/>
</dbReference>
<comment type="caution">
    <text evidence="2">The sequence shown here is derived from an EMBL/GenBank/DDBJ whole genome shotgun (WGS) entry which is preliminary data.</text>
</comment>
<dbReference type="Gene3D" id="3.30.450.180">
    <property type="match status" value="1"/>
</dbReference>
<feature type="domain" description="MmyB-like transcription regulator ligand binding" evidence="1">
    <location>
        <begin position="66"/>
        <end position="229"/>
    </location>
</feature>
<accession>A0A4Y4DVQ5</accession>
<organism evidence="2 3">
    <name type="scientific">Glutamicibacter uratoxydans</name>
    <name type="common">Arthrobacter uratoxydans</name>
    <dbReference type="NCBI Taxonomy" id="43667"/>
    <lineage>
        <taxon>Bacteria</taxon>
        <taxon>Bacillati</taxon>
        <taxon>Actinomycetota</taxon>
        <taxon>Actinomycetes</taxon>
        <taxon>Micrococcales</taxon>
        <taxon>Micrococcaceae</taxon>
        <taxon>Glutamicibacter</taxon>
    </lineage>
</organism>
<keyword evidence="3" id="KW-1185">Reference proteome</keyword>
<gene>
    <name evidence="2" type="ORF">AUR04nite_34560</name>
</gene>
<sequence>MAQLASVSTDYYTRVEQGRLAPSEQVLDAISRALSLTSEQRAYVEDLLNRARGFSTAVPGREAAHDRLQLLLDQLVNIPALVLGARMDVLAWNDLAAALITDFSRFPVAERNYVSLIFTSQDMRELYEDWTSVARTCVGILRREAALNPDDPQLAALVGRLSIASDDFRRWWAEHRVADQDFGSKVMIHPVAGRIRLNWDSFTYAGAQRQQLVLWSAEPGSVDVRTLANLTNHEMLIIE</sequence>
<dbReference type="PANTHER" id="PTHR35010:SF2">
    <property type="entry name" value="BLL4672 PROTEIN"/>
    <property type="match status" value="1"/>
</dbReference>
<dbReference type="Gene3D" id="1.10.260.40">
    <property type="entry name" value="lambda repressor-like DNA-binding domains"/>
    <property type="match status" value="1"/>
</dbReference>
<dbReference type="Proteomes" id="UP000316612">
    <property type="component" value="Unassembled WGS sequence"/>
</dbReference>
<dbReference type="GO" id="GO:0003677">
    <property type="term" value="F:DNA binding"/>
    <property type="evidence" value="ECO:0007669"/>
    <property type="project" value="InterPro"/>
</dbReference>
<evidence type="ECO:0000313" key="3">
    <source>
        <dbReference type="Proteomes" id="UP000316612"/>
    </source>
</evidence>
<name>A0A4Y4DVQ5_GLUUR</name>
<dbReference type="InterPro" id="IPR041413">
    <property type="entry name" value="MLTR_LBD"/>
</dbReference>
<dbReference type="InterPro" id="IPR010982">
    <property type="entry name" value="Lambda_DNA-bd_dom_sf"/>
</dbReference>
<dbReference type="PANTHER" id="PTHR35010">
    <property type="entry name" value="BLL4672 PROTEIN-RELATED"/>
    <property type="match status" value="1"/>
</dbReference>
<evidence type="ECO:0000313" key="2">
    <source>
        <dbReference type="EMBL" id="GED07924.1"/>
    </source>
</evidence>
<protein>
    <recommendedName>
        <fullName evidence="1">MmyB-like transcription regulator ligand binding domain-containing protein</fullName>
    </recommendedName>
</protein>